<evidence type="ECO:0000313" key="4">
    <source>
        <dbReference type="Proteomes" id="UP000515733"/>
    </source>
</evidence>
<dbReference type="AlphaFoldDB" id="A0A6S6Y0Q5"/>
<dbReference type="FunFam" id="3.40.50.720:FF:000084">
    <property type="entry name" value="Short-chain dehydrogenase reductase"/>
    <property type="match status" value="1"/>
</dbReference>
<dbReference type="EC" id="1.-.-.-" evidence="3"/>
<keyword evidence="4" id="KW-1185">Reference proteome</keyword>
<dbReference type="OrthoDB" id="8793699at2"/>
<dbReference type="PROSITE" id="PS00061">
    <property type="entry name" value="ADH_SHORT"/>
    <property type="match status" value="1"/>
</dbReference>
<dbReference type="Gene3D" id="3.40.50.720">
    <property type="entry name" value="NAD(P)-binding Rossmann-like Domain"/>
    <property type="match status" value="1"/>
</dbReference>
<comment type="similarity">
    <text evidence="1">Belongs to the short-chain dehydrogenases/reductases (SDR) family.</text>
</comment>
<dbReference type="InterPro" id="IPR036291">
    <property type="entry name" value="NAD(P)-bd_dom_sf"/>
</dbReference>
<proteinExistence type="inferred from homology"/>
<dbReference type="SUPFAM" id="SSF51735">
    <property type="entry name" value="NAD(P)-binding Rossmann-fold domains"/>
    <property type="match status" value="1"/>
</dbReference>
<dbReference type="EMBL" id="LR778301">
    <property type="protein sequence ID" value="CAB1370883.1"/>
    <property type="molecule type" value="Genomic_DNA"/>
</dbReference>
<dbReference type="CDD" id="cd05233">
    <property type="entry name" value="SDR_c"/>
    <property type="match status" value="1"/>
</dbReference>
<gene>
    <name evidence="3" type="ORF">DENOEST_3729</name>
</gene>
<dbReference type="PANTHER" id="PTHR24321:SF14">
    <property type="entry name" value="SHORT-CHAIN TYPE DEHYDROGENASE_REDUCTASE BLR2146-RELATED"/>
    <property type="match status" value="1"/>
</dbReference>
<keyword evidence="2 3" id="KW-0560">Oxidoreductase</keyword>
<dbReference type="PRINTS" id="PR00080">
    <property type="entry name" value="SDRFAMILY"/>
</dbReference>
<dbReference type="GO" id="GO:0016491">
    <property type="term" value="F:oxidoreductase activity"/>
    <property type="evidence" value="ECO:0007669"/>
    <property type="project" value="UniProtKB-KW"/>
</dbReference>
<dbReference type="RefSeq" id="WP_145770470.1">
    <property type="nucleotide sequence ID" value="NZ_LR778301.1"/>
</dbReference>
<dbReference type="KEGG" id="doe:DENOEST_3729"/>
<dbReference type="InterPro" id="IPR002347">
    <property type="entry name" value="SDR_fam"/>
</dbReference>
<sequence>MRALEGKSVILTGAGGGIGRPTALMLAAAGARVAISDIHEANLAETLAQVKQAGGEAIAVCADVTREDDIRELVRATVAAFGGLDVLVNNCGNSFAKDRDILSMEADLWDATMALNARAPMLCCKHGIPELLKRGGGAIVNITSGAALSGQLGIPAYSAAKAAVISLTRSVATLYGAQGIRCNAIAPGLILHDRLAAVFPTEQIRIDAENILSPRPGTPADIANAVIFLASDAASFVNAHVMPVDGGLLAHTPTYAQTRALGSAGPNISKDKER</sequence>
<evidence type="ECO:0000256" key="1">
    <source>
        <dbReference type="ARBA" id="ARBA00006484"/>
    </source>
</evidence>
<organism evidence="3 4">
    <name type="scientific">Denitratisoma oestradiolicum</name>
    <dbReference type="NCBI Taxonomy" id="311182"/>
    <lineage>
        <taxon>Bacteria</taxon>
        <taxon>Pseudomonadati</taxon>
        <taxon>Pseudomonadota</taxon>
        <taxon>Betaproteobacteria</taxon>
        <taxon>Nitrosomonadales</taxon>
        <taxon>Sterolibacteriaceae</taxon>
        <taxon>Denitratisoma</taxon>
    </lineage>
</organism>
<protein>
    <submittedName>
        <fullName evidence="3">Putative enzyme</fullName>
        <ecNumber evidence="3">1.-.-.-</ecNumber>
    </submittedName>
</protein>
<accession>A0A6S6Y0Q5</accession>
<evidence type="ECO:0000256" key="2">
    <source>
        <dbReference type="ARBA" id="ARBA00023002"/>
    </source>
</evidence>
<dbReference type="InterPro" id="IPR020904">
    <property type="entry name" value="Sc_DH/Rdtase_CS"/>
</dbReference>
<dbReference type="PANTHER" id="PTHR24321">
    <property type="entry name" value="DEHYDROGENASES, SHORT CHAIN"/>
    <property type="match status" value="1"/>
</dbReference>
<reference evidence="3 4" key="1">
    <citation type="submission" date="2020-03" db="EMBL/GenBank/DDBJ databases">
        <authorList>
            <consortium name="Genoscope - CEA"/>
            <person name="William W."/>
        </authorList>
    </citation>
    <scope>NUCLEOTIDE SEQUENCE [LARGE SCALE GENOMIC DNA]</scope>
    <source>
        <strain evidence="4">DSM 16959</strain>
    </source>
</reference>
<dbReference type="Pfam" id="PF13561">
    <property type="entry name" value="adh_short_C2"/>
    <property type="match status" value="1"/>
</dbReference>
<dbReference type="Proteomes" id="UP000515733">
    <property type="component" value="Chromosome"/>
</dbReference>
<name>A0A6S6Y0Q5_9PROT</name>
<evidence type="ECO:0000313" key="3">
    <source>
        <dbReference type="EMBL" id="CAB1370883.1"/>
    </source>
</evidence>
<dbReference type="PRINTS" id="PR00081">
    <property type="entry name" value="GDHRDH"/>
</dbReference>